<reference evidence="8 9" key="1">
    <citation type="submission" date="2015-03" db="EMBL/GenBank/DDBJ databases">
        <title>Pseudomonas fluorescens 1855-344 Genome sequencing and assembly.</title>
        <authorList>
            <person name="Eng W.W.H."/>
            <person name="Gan H.M."/>
            <person name="Savka M.A."/>
        </authorList>
    </citation>
    <scope>NUCLEOTIDE SEQUENCE [LARGE SCALE GENOMIC DNA]</scope>
    <source>
        <strain evidence="8 9">1855-344</strain>
    </source>
</reference>
<organism evidence="8 9">
    <name type="scientific">Pseudomonas kilonensis</name>
    <dbReference type="NCBI Taxonomy" id="132476"/>
    <lineage>
        <taxon>Bacteria</taxon>
        <taxon>Pseudomonadati</taxon>
        <taxon>Pseudomonadota</taxon>
        <taxon>Gammaproteobacteria</taxon>
        <taxon>Pseudomonadales</taxon>
        <taxon>Pseudomonadaceae</taxon>
        <taxon>Pseudomonas</taxon>
    </lineage>
</organism>
<dbReference type="GO" id="GO:0005576">
    <property type="term" value="C:extracellular region"/>
    <property type="evidence" value="ECO:0007669"/>
    <property type="project" value="UniProtKB-SubCell"/>
</dbReference>
<dbReference type="InterPro" id="IPR037203">
    <property type="entry name" value="T3SS_needle-like_sf"/>
</dbReference>
<dbReference type="NCBIfam" id="TIGR02105">
    <property type="entry name" value="III_needle"/>
    <property type="match status" value="1"/>
</dbReference>
<dbReference type="Pfam" id="PF09392">
    <property type="entry name" value="T3SS_needle_F"/>
    <property type="match status" value="1"/>
</dbReference>
<dbReference type="OrthoDB" id="6465387at2"/>
<name>A0A0F4XN32_9PSED</name>
<dbReference type="GO" id="GO:0030254">
    <property type="term" value="P:protein secretion by the type III secretion system"/>
    <property type="evidence" value="ECO:0007669"/>
    <property type="project" value="InterPro"/>
</dbReference>
<gene>
    <name evidence="8" type="ORF">VP02_14485</name>
</gene>
<sequence length="89" mass="9675">MADTGIPIMFPQFPDDFLGEQAAAFERGAQGLKDALDQALEDLKLDASDPGKLAAYQTAFSSYTVFRNAQTNTIKGFKDIDMAIIQAAR</sequence>
<evidence type="ECO:0000256" key="6">
    <source>
        <dbReference type="ARBA" id="ARBA00023026"/>
    </source>
</evidence>
<accession>A0A0F4XN32</accession>
<evidence type="ECO:0000256" key="1">
    <source>
        <dbReference type="ARBA" id="ARBA00004241"/>
    </source>
</evidence>
<dbReference type="GO" id="GO:0009986">
    <property type="term" value="C:cell surface"/>
    <property type="evidence" value="ECO:0007669"/>
    <property type="project" value="UniProtKB-SubCell"/>
</dbReference>
<comment type="subcellular location">
    <subcellularLocation>
        <location evidence="1">Cell surface</location>
    </subcellularLocation>
    <subcellularLocation>
        <location evidence="2">Secreted</location>
    </subcellularLocation>
</comment>
<protein>
    <submittedName>
        <fullName evidence="8">Protein MxiH</fullName>
    </submittedName>
</protein>
<evidence type="ECO:0000256" key="2">
    <source>
        <dbReference type="ARBA" id="ARBA00004613"/>
    </source>
</evidence>
<dbReference type="InterPro" id="IPR011841">
    <property type="entry name" value="T3SS_needle_YscF"/>
</dbReference>
<dbReference type="PATRIC" id="fig|132476.4.peg.994"/>
<dbReference type="GO" id="GO:0030257">
    <property type="term" value="C:type III protein secretion system complex"/>
    <property type="evidence" value="ECO:0007669"/>
    <property type="project" value="InterPro"/>
</dbReference>
<keyword evidence="3" id="KW-0813">Transport</keyword>
<evidence type="ECO:0000256" key="5">
    <source>
        <dbReference type="ARBA" id="ARBA00022927"/>
    </source>
</evidence>
<keyword evidence="4" id="KW-0964">Secreted</keyword>
<dbReference type="SUPFAM" id="SSF140129">
    <property type="entry name" value="MxiH-like"/>
    <property type="match status" value="1"/>
</dbReference>
<evidence type="ECO:0000313" key="8">
    <source>
        <dbReference type="EMBL" id="KKA07324.1"/>
    </source>
</evidence>
<comment type="caution">
    <text evidence="8">The sequence shown here is derived from an EMBL/GenBank/DDBJ whole genome shotgun (WGS) entry which is preliminary data.</text>
</comment>
<dbReference type="AlphaFoldDB" id="A0A0F4XN32"/>
<evidence type="ECO:0000256" key="3">
    <source>
        <dbReference type="ARBA" id="ARBA00022448"/>
    </source>
</evidence>
<evidence type="ECO:0000256" key="4">
    <source>
        <dbReference type="ARBA" id="ARBA00022525"/>
    </source>
</evidence>
<keyword evidence="6" id="KW-0843">Virulence</keyword>
<keyword evidence="5" id="KW-0653">Protein transport</keyword>
<comment type="similarity">
    <text evidence="7">Belongs to the SctF family.</text>
</comment>
<proteinExistence type="inferred from homology"/>
<dbReference type="InterPro" id="IPR021123">
    <property type="entry name" value="T3SS_needle-like"/>
</dbReference>
<dbReference type="EMBL" id="JZXC01000012">
    <property type="protein sequence ID" value="KKA07324.1"/>
    <property type="molecule type" value="Genomic_DNA"/>
</dbReference>
<dbReference type="Gene3D" id="1.20.58.90">
    <property type="match status" value="1"/>
</dbReference>
<dbReference type="Proteomes" id="UP000033662">
    <property type="component" value="Unassembled WGS sequence"/>
</dbReference>
<evidence type="ECO:0000256" key="7">
    <source>
        <dbReference type="ARBA" id="ARBA00035658"/>
    </source>
</evidence>
<evidence type="ECO:0000313" key="9">
    <source>
        <dbReference type="Proteomes" id="UP000033662"/>
    </source>
</evidence>